<accession>A0ACC1QAI1</accession>
<dbReference type="EMBL" id="JANSHE010000019">
    <property type="protein sequence ID" value="KAJ3019134.1"/>
    <property type="molecule type" value="Genomic_DNA"/>
</dbReference>
<sequence length="186" mass="21263">MIAVPHSGGREFASRAKVYSKLRRQSTEFRELSNRTHRLQTLPTLVETAHHLFVDCPAFDHLRTSATTEVLRDTSKQLRAAETTPPQTEAVLRFTSALFSDSTEVWPQYSSAYYLGTMPSLPQSLFPANLPSQRLLTRVMQSWHLASIHLTSRIWSAYKRQFFPTASQYTKSPIILPPHLFHLLLP</sequence>
<evidence type="ECO:0000313" key="1">
    <source>
        <dbReference type="EMBL" id="KAJ3019134.1"/>
    </source>
</evidence>
<keyword evidence="2" id="KW-1185">Reference proteome</keyword>
<gene>
    <name evidence="1" type="ORF">NUW54_g165</name>
</gene>
<dbReference type="Proteomes" id="UP001144978">
    <property type="component" value="Unassembled WGS sequence"/>
</dbReference>
<protein>
    <submittedName>
        <fullName evidence="1">Uncharacterized protein</fullName>
    </submittedName>
</protein>
<proteinExistence type="predicted"/>
<comment type="caution">
    <text evidence="1">The sequence shown here is derived from an EMBL/GenBank/DDBJ whole genome shotgun (WGS) entry which is preliminary data.</text>
</comment>
<organism evidence="1 2">
    <name type="scientific">Trametes sanguinea</name>
    <dbReference type="NCBI Taxonomy" id="158606"/>
    <lineage>
        <taxon>Eukaryota</taxon>
        <taxon>Fungi</taxon>
        <taxon>Dikarya</taxon>
        <taxon>Basidiomycota</taxon>
        <taxon>Agaricomycotina</taxon>
        <taxon>Agaricomycetes</taxon>
        <taxon>Polyporales</taxon>
        <taxon>Polyporaceae</taxon>
        <taxon>Trametes</taxon>
    </lineage>
</organism>
<reference evidence="1" key="1">
    <citation type="submission" date="2022-08" db="EMBL/GenBank/DDBJ databases">
        <title>Genome Sequence of Pycnoporus sanguineus.</title>
        <authorList>
            <person name="Buettner E."/>
        </authorList>
    </citation>
    <scope>NUCLEOTIDE SEQUENCE</scope>
    <source>
        <strain evidence="1">CG-C14</strain>
    </source>
</reference>
<evidence type="ECO:0000313" key="2">
    <source>
        <dbReference type="Proteomes" id="UP001144978"/>
    </source>
</evidence>
<name>A0ACC1QAI1_9APHY</name>